<feature type="transmembrane region" description="Helical" evidence="1">
    <location>
        <begin position="156"/>
        <end position="174"/>
    </location>
</feature>
<feature type="transmembrane region" description="Helical" evidence="1">
    <location>
        <begin position="92"/>
        <end position="113"/>
    </location>
</feature>
<gene>
    <name evidence="2" type="ORF">GCM10007857_32130</name>
</gene>
<dbReference type="RefSeq" id="WP_284266991.1">
    <property type="nucleotide sequence ID" value="NZ_BSOW01000010.1"/>
</dbReference>
<accession>A0ABQ6AWC0</accession>
<name>A0ABQ6AWC0_9BRAD</name>
<dbReference type="Gene3D" id="3.40.50.1820">
    <property type="entry name" value="alpha/beta hydrolase"/>
    <property type="match status" value="1"/>
</dbReference>
<dbReference type="EMBL" id="BSOW01000010">
    <property type="protein sequence ID" value="GLR86502.1"/>
    <property type="molecule type" value="Genomic_DNA"/>
</dbReference>
<feature type="transmembrane region" description="Helical" evidence="1">
    <location>
        <begin position="125"/>
        <end position="144"/>
    </location>
</feature>
<sequence>MRVQNRHIIYVQGYDPRGLARYYRMFRTELRKFDRLYQLKTTISRPQDVSEGEIASWSIETRADDWQTRTAYDFLRFEDFIKRDLAQPIRKTVFAALWVYCQLVFGGTIARFAKANWRFATFVSYPYLVLLVEALCAASVAWLFRKGLDAFGVPDPFSLLAAAALFVALLGTTLKYTEERTYVLYLLRDHIWTWEFAHRRQPEWDRRIDRFAEHLCKVARTTRAEEIVLVGHSSGSFLAIEILARALKLDPALGQRGARVMLLTVGGNCPVVGYHAAAQDFRDRLRELAVEPSIEWIDCQARKDVMNFFQFDPIAAHGIDVGAARCNPAAIVPVRFREIIAPEHYKLFRWQFFRVHFQFVMANERPHAYDFFMIVCGPVPLRERMALPDAALAVATGDTSAREFAWRRLELENSCPRGQIPAQELGKMEPPARSRG</sequence>
<evidence type="ECO:0000313" key="3">
    <source>
        <dbReference type="Proteomes" id="UP001156905"/>
    </source>
</evidence>
<comment type="caution">
    <text evidence="2">The sequence shown here is derived from an EMBL/GenBank/DDBJ whole genome shotgun (WGS) entry which is preliminary data.</text>
</comment>
<evidence type="ECO:0008006" key="4">
    <source>
        <dbReference type="Google" id="ProtNLM"/>
    </source>
</evidence>
<dbReference type="InterPro" id="IPR029058">
    <property type="entry name" value="AB_hydrolase_fold"/>
</dbReference>
<keyword evidence="1" id="KW-0812">Transmembrane</keyword>
<protein>
    <recommendedName>
        <fullName evidence="4">Alpha/beta hydrolase</fullName>
    </recommendedName>
</protein>
<dbReference type="SUPFAM" id="SSF53474">
    <property type="entry name" value="alpha/beta-Hydrolases"/>
    <property type="match status" value="2"/>
</dbReference>
<keyword evidence="1" id="KW-1133">Transmembrane helix</keyword>
<evidence type="ECO:0000256" key="1">
    <source>
        <dbReference type="SAM" id="Phobius"/>
    </source>
</evidence>
<evidence type="ECO:0000313" key="2">
    <source>
        <dbReference type="EMBL" id="GLR86502.1"/>
    </source>
</evidence>
<organism evidence="2 3">
    <name type="scientific">Bradyrhizobium iriomotense</name>
    <dbReference type="NCBI Taxonomy" id="441950"/>
    <lineage>
        <taxon>Bacteria</taxon>
        <taxon>Pseudomonadati</taxon>
        <taxon>Pseudomonadota</taxon>
        <taxon>Alphaproteobacteria</taxon>
        <taxon>Hyphomicrobiales</taxon>
        <taxon>Nitrobacteraceae</taxon>
        <taxon>Bradyrhizobium</taxon>
    </lineage>
</organism>
<keyword evidence="1" id="KW-0472">Membrane</keyword>
<reference evidence="3" key="1">
    <citation type="journal article" date="2019" name="Int. J. Syst. Evol. Microbiol.">
        <title>The Global Catalogue of Microorganisms (GCM) 10K type strain sequencing project: providing services to taxonomists for standard genome sequencing and annotation.</title>
        <authorList>
            <consortium name="The Broad Institute Genomics Platform"/>
            <consortium name="The Broad Institute Genome Sequencing Center for Infectious Disease"/>
            <person name="Wu L."/>
            <person name="Ma J."/>
        </authorList>
    </citation>
    <scope>NUCLEOTIDE SEQUENCE [LARGE SCALE GENOMIC DNA]</scope>
    <source>
        <strain evidence="3">NBRC 102520</strain>
    </source>
</reference>
<keyword evidence="3" id="KW-1185">Reference proteome</keyword>
<dbReference type="Proteomes" id="UP001156905">
    <property type="component" value="Unassembled WGS sequence"/>
</dbReference>
<proteinExistence type="predicted"/>